<dbReference type="Gene3D" id="1.10.357.10">
    <property type="entry name" value="Tetracycline Repressor, domain 2"/>
    <property type="match status" value="1"/>
</dbReference>
<dbReference type="PANTHER" id="PTHR30055:SF212">
    <property type="entry name" value="TETR-FAMILY FAMILY TRANSCRIPTIONAL REGULATOR"/>
    <property type="match status" value="1"/>
</dbReference>
<keyword evidence="2 4" id="KW-0238">DNA-binding</keyword>
<dbReference type="Pfam" id="PF13305">
    <property type="entry name" value="TetR_C_33"/>
    <property type="match status" value="1"/>
</dbReference>
<organism evidence="6 7">
    <name type="scientific">Pseudaminobacter soli</name>
    <name type="common">ex Li et al. 2025</name>
    <dbReference type="NCBI Taxonomy" id="1295366"/>
    <lineage>
        <taxon>Bacteria</taxon>
        <taxon>Pseudomonadati</taxon>
        <taxon>Pseudomonadota</taxon>
        <taxon>Alphaproteobacteria</taxon>
        <taxon>Hyphomicrobiales</taxon>
        <taxon>Phyllobacteriaceae</taxon>
        <taxon>Pseudaminobacter</taxon>
    </lineage>
</organism>
<keyword evidence="1" id="KW-0805">Transcription regulation</keyword>
<evidence type="ECO:0000313" key="6">
    <source>
        <dbReference type="EMBL" id="PSJ62094.1"/>
    </source>
</evidence>
<dbReference type="Pfam" id="PF00440">
    <property type="entry name" value="TetR_N"/>
    <property type="match status" value="1"/>
</dbReference>
<dbReference type="AlphaFoldDB" id="A0A2P7SHX8"/>
<feature type="DNA-binding region" description="H-T-H motif" evidence="4">
    <location>
        <begin position="39"/>
        <end position="58"/>
    </location>
</feature>
<dbReference type="EMBL" id="PXYL01000003">
    <property type="protein sequence ID" value="PSJ62094.1"/>
    <property type="molecule type" value="Genomic_DNA"/>
</dbReference>
<evidence type="ECO:0000256" key="4">
    <source>
        <dbReference type="PROSITE-ProRule" id="PRU00335"/>
    </source>
</evidence>
<evidence type="ECO:0000313" key="7">
    <source>
        <dbReference type="Proteomes" id="UP000240653"/>
    </source>
</evidence>
<evidence type="ECO:0000256" key="3">
    <source>
        <dbReference type="ARBA" id="ARBA00023163"/>
    </source>
</evidence>
<dbReference type="PROSITE" id="PS50977">
    <property type="entry name" value="HTH_TETR_2"/>
    <property type="match status" value="1"/>
</dbReference>
<proteinExistence type="predicted"/>
<dbReference type="GO" id="GO:0000976">
    <property type="term" value="F:transcription cis-regulatory region binding"/>
    <property type="evidence" value="ECO:0007669"/>
    <property type="project" value="TreeGrafter"/>
</dbReference>
<sequence>MSQTTTAQSRRERHKAELRADLLRAAHELIKEEGYEGLTIRSLAKRVGYAPMSVYSYFADKHAILLALAEDAFETLAQRMERDAPADPLAALRKVMDEYATFALENPNEYRTVFMSRDHANRAPREVAEVEEVEGKNPALRILLKRVQACIDAGIFKGDAHAISTLVWSFGHGAISLQITFPYYPFGEPRKYLEASMEVVLAGLMARQVDALVPPSERC</sequence>
<dbReference type="InterPro" id="IPR036271">
    <property type="entry name" value="Tet_transcr_reg_TetR-rel_C_sf"/>
</dbReference>
<accession>A0A2P7SHX8</accession>
<dbReference type="PANTHER" id="PTHR30055">
    <property type="entry name" value="HTH-TYPE TRANSCRIPTIONAL REGULATOR RUTR"/>
    <property type="match status" value="1"/>
</dbReference>
<evidence type="ECO:0000256" key="1">
    <source>
        <dbReference type="ARBA" id="ARBA00023015"/>
    </source>
</evidence>
<dbReference type="SUPFAM" id="SSF46689">
    <property type="entry name" value="Homeodomain-like"/>
    <property type="match status" value="1"/>
</dbReference>
<evidence type="ECO:0000259" key="5">
    <source>
        <dbReference type="PROSITE" id="PS50977"/>
    </source>
</evidence>
<dbReference type="Proteomes" id="UP000240653">
    <property type="component" value="Unassembled WGS sequence"/>
</dbReference>
<dbReference type="OrthoDB" id="7056813at2"/>
<dbReference type="InterPro" id="IPR025996">
    <property type="entry name" value="MT1864/Rv1816-like_C"/>
</dbReference>
<dbReference type="PRINTS" id="PR00455">
    <property type="entry name" value="HTHTETR"/>
</dbReference>
<feature type="domain" description="HTH tetR-type" evidence="5">
    <location>
        <begin position="16"/>
        <end position="76"/>
    </location>
</feature>
<dbReference type="RefSeq" id="WP_106723272.1">
    <property type="nucleotide sequence ID" value="NZ_PXYL01000003.1"/>
</dbReference>
<comment type="caution">
    <text evidence="6">The sequence shown here is derived from an EMBL/GenBank/DDBJ whole genome shotgun (WGS) entry which is preliminary data.</text>
</comment>
<dbReference type="SUPFAM" id="SSF48498">
    <property type="entry name" value="Tetracyclin repressor-like, C-terminal domain"/>
    <property type="match status" value="1"/>
</dbReference>
<dbReference type="InterPro" id="IPR001647">
    <property type="entry name" value="HTH_TetR"/>
</dbReference>
<protein>
    <submittedName>
        <fullName evidence="6">TetR/AcrR family transcriptional regulator</fullName>
    </submittedName>
</protein>
<dbReference type="InterPro" id="IPR009057">
    <property type="entry name" value="Homeodomain-like_sf"/>
</dbReference>
<evidence type="ECO:0000256" key="2">
    <source>
        <dbReference type="ARBA" id="ARBA00023125"/>
    </source>
</evidence>
<dbReference type="InterPro" id="IPR050109">
    <property type="entry name" value="HTH-type_TetR-like_transc_reg"/>
</dbReference>
<dbReference type="GO" id="GO:0003700">
    <property type="term" value="F:DNA-binding transcription factor activity"/>
    <property type="evidence" value="ECO:0007669"/>
    <property type="project" value="TreeGrafter"/>
</dbReference>
<keyword evidence="3" id="KW-0804">Transcription</keyword>
<gene>
    <name evidence="6" type="ORF">C7I85_07105</name>
</gene>
<keyword evidence="7" id="KW-1185">Reference proteome</keyword>
<reference evidence="6 7" key="1">
    <citation type="submission" date="2018-03" db="EMBL/GenBank/DDBJ databases">
        <title>The draft genome of Mesorhizobium soli JCM 19897.</title>
        <authorList>
            <person name="Li L."/>
            <person name="Liu L."/>
            <person name="Liang L."/>
            <person name="Wang T."/>
            <person name="Zhang X."/>
        </authorList>
    </citation>
    <scope>NUCLEOTIDE SEQUENCE [LARGE SCALE GENOMIC DNA]</scope>
    <source>
        <strain evidence="6 7">JCM 19897</strain>
    </source>
</reference>
<name>A0A2P7SHX8_9HYPH</name>